<comment type="similarity">
    <text evidence="1">Belongs to the phosducin family.</text>
</comment>
<dbReference type="EMBL" id="CANTUO010000003">
    <property type="protein sequence ID" value="CAI5758982.1"/>
    <property type="molecule type" value="Genomic_DNA"/>
</dbReference>
<keyword evidence="5" id="KW-1185">Reference proteome</keyword>
<dbReference type="Gene3D" id="3.40.30.10">
    <property type="entry name" value="Glutaredoxin"/>
    <property type="match status" value="1"/>
</dbReference>
<comment type="caution">
    <text evidence="4">The sequence shown here is derived from an EMBL/GenBank/DDBJ whole genome shotgun (WGS) entry which is preliminary data.</text>
</comment>
<gene>
    <name evidence="4" type="ORF">CANVERA_P3491</name>
</gene>
<name>A0A9W4TXQ6_9ASCO</name>
<dbReference type="SUPFAM" id="SSF52833">
    <property type="entry name" value="Thioredoxin-like"/>
    <property type="match status" value="1"/>
</dbReference>
<dbReference type="Proteomes" id="UP001152885">
    <property type="component" value="Unassembled WGS sequence"/>
</dbReference>
<dbReference type="PANTHER" id="PTHR45809:SF3">
    <property type="entry name" value="VIRAL IAP-ASSOCIATED FACTOR HOMOLOG"/>
    <property type="match status" value="1"/>
</dbReference>
<feature type="domain" description="Phosducin" evidence="3">
    <location>
        <begin position="48"/>
        <end position="205"/>
    </location>
</feature>
<dbReference type="InterPro" id="IPR051498">
    <property type="entry name" value="Phosducin-like_chap/apop_reg"/>
</dbReference>
<feature type="region of interest" description="Disordered" evidence="2">
    <location>
        <begin position="235"/>
        <end position="264"/>
    </location>
</feature>
<evidence type="ECO:0000313" key="4">
    <source>
        <dbReference type="EMBL" id="CAI5758982.1"/>
    </source>
</evidence>
<accession>A0A9W4TXQ6</accession>
<evidence type="ECO:0000256" key="1">
    <source>
        <dbReference type="ARBA" id="ARBA00009686"/>
    </source>
</evidence>
<dbReference type="Pfam" id="PF02114">
    <property type="entry name" value="Phosducin"/>
    <property type="match status" value="1"/>
</dbReference>
<dbReference type="GO" id="GO:0005737">
    <property type="term" value="C:cytoplasm"/>
    <property type="evidence" value="ECO:0007669"/>
    <property type="project" value="TreeGrafter"/>
</dbReference>
<evidence type="ECO:0000313" key="5">
    <source>
        <dbReference type="Proteomes" id="UP001152885"/>
    </source>
</evidence>
<protein>
    <recommendedName>
        <fullName evidence="3">Phosducin domain-containing protein</fullName>
    </recommendedName>
</protein>
<dbReference type="InterPro" id="IPR036249">
    <property type="entry name" value="Thioredoxin-like_sf"/>
</dbReference>
<evidence type="ECO:0000259" key="3">
    <source>
        <dbReference type="Pfam" id="PF02114"/>
    </source>
</evidence>
<dbReference type="CDD" id="cd02988">
    <property type="entry name" value="Phd_like_VIAF"/>
    <property type="match status" value="1"/>
</dbReference>
<reference evidence="4" key="1">
    <citation type="submission" date="2022-12" db="EMBL/GenBank/DDBJ databases">
        <authorList>
            <person name="Brejova B."/>
        </authorList>
    </citation>
    <scope>NUCLEOTIDE SEQUENCE</scope>
</reference>
<dbReference type="GO" id="GO:0006457">
    <property type="term" value="P:protein folding"/>
    <property type="evidence" value="ECO:0007669"/>
    <property type="project" value="TreeGrafter"/>
</dbReference>
<dbReference type="OrthoDB" id="45518at2759"/>
<dbReference type="InterPro" id="IPR024253">
    <property type="entry name" value="Phosducin_thioredoxin-like_dom"/>
</dbReference>
<sequence length="264" mass="30827">MDPKIQVQVDPNEDTEWNDILRSHGIIPEKPPSPTQQIEEALDEAIVKQYDNRLENKTIDELDELEDEEDEDFLNFYKQKRLNELKQLTESKKFGDIFPINKSEYEQEVTQASNDSYVVIHLTLQSNLQSRLLSSLLQQLSKKFPEIKFCEIPAQRCIENYPESNCPTLIIYHKTQVLKQYITLTQLGGNSTSLQDIERVLVDVAAIKDNDKRLIINNEDEEEFESRKLRFAKKSIRTTNESNNDSEDNDDNNDNDDDDDDFYD</sequence>
<organism evidence="4 5">
    <name type="scientific">Candida verbasci</name>
    <dbReference type="NCBI Taxonomy" id="1227364"/>
    <lineage>
        <taxon>Eukaryota</taxon>
        <taxon>Fungi</taxon>
        <taxon>Dikarya</taxon>
        <taxon>Ascomycota</taxon>
        <taxon>Saccharomycotina</taxon>
        <taxon>Pichiomycetes</taxon>
        <taxon>Debaryomycetaceae</taxon>
        <taxon>Candida/Lodderomyces clade</taxon>
        <taxon>Candida</taxon>
    </lineage>
</organism>
<dbReference type="PANTHER" id="PTHR45809">
    <property type="entry name" value="VIRAL IAP-ASSOCIATED FACTOR HOMOLOG"/>
    <property type="match status" value="1"/>
</dbReference>
<evidence type="ECO:0000256" key="2">
    <source>
        <dbReference type="SAM" id="MobiDB-lite"/>
    </source>
</evidence>
<dbReference type="AlphaFoldDB" id="A0A9W4TXQ6"/>
<proteinExistence type="inferred from homology"/>
<feature type="compositionally biased region" description="Acidic residues" evidence="2">
    <location>
        <begin position="244"/>
        <end position="264"/>
    </location>
</feature>